<dbReference type="InParanoid" id="S7WAF4"/>
<gene>
    <name evidence="2" type="ORF">SLOPH_1992</name>
</gene>
<dbReference type="SUPFAM" id="SSF111126">
    <property type="entry name" value="Ligand-binding domain in the NO signalling and Golgi transport"/>
    <property type="match status" value="1"/>
</dbReference>
<dbReference type="HOGENOM" id="CLU_1807487_0_0_1"/>
<dbReference type="VEuPathDB" id="MicrosporidiaDB:SLOPH_1992"/>
<evidence type="ECO:0000313" key="2">
    <source>
        <dbReference type="EMBL" id="EPR78707.1"/>
    </source>
</evidence>
<dbReference type="Gene3D" id="3.30.1380.20">
    <property type="entry name" value="Trafficking protein particle complex subunit 3"/>
    <property type="match status" value="1"/>
</dbReference>
<accession>S7WAF4</accession>
<reference evidence="3" key="1">
    <citation type="journal article" date="2013" name="PLoS Genet.">
        <title>The genome of Spraguea lophii and the basis of host-microsporidian interactions.</title>
        <authorList>
            <person name="Campbell S.E."/>
            <person name="Williams T.A."/>
            <person name="Yousuf A."/>
            <person name="Soanes D.M."/>
            <person name="Paszkiewicz K.H."/>
            <person name="Williams B.A.P."/>
        </authorList>
    </citation>
    <scope>NUCLEOTIDE SEQUENCE [LARGE SCALE GENOMIC DNA]</scope>
    <source>
        <strain evidence="3">42_110</strain>
    </source>
</reference>
<dbReference type="InterPro" id="IPR024096">
    <property type="entry name" value="NO_sig/Golgi_transp_ligand-bd"/>
</dbReference>
<name>S7WAF4_SPRLO</name>
<evidence type="ECO:0000313" key="3">
    <source>
        <dbReference type="Proteomes" id="UP000014978"/>
    </source>
</evidence>
<proteinExistence type="inferred from homology"/>
<protein>
    <submittedName>
        <fullName evidence="2">Transport protein particle complex subunit</fullName>
    </submittedName>
</protein>
<organism evidence="2 3">
    <name type="scientific">Spraguea lophii (strain 42_110)</name>
    <name type="common">Microsporidian parasite</name>
    <dbReference type="NCBI Taxonomy" id="1358809"/>
    <lineage>
        <taxon>Eukaryota</taxon>
        <taxon>Fungi</taxon>
        <taxon>Fungi incertae sedis</taxon>
        <taxon>Microsporidia</taxon>
        <taxon>Spragueidae</taxon>
        <taxon>Spraguea</taxon>
    </lineage>
</organism>
<dbReference type="AlphaFoldDB" id="S7WAF4"/>
<evidence type="ECO:0000256" key="1">
    <source>
        <dbReference type="ARBA" id="ARBA00006218"/>
    </source>
</evidence>
<dbReference type="OrthoDB" id="10254842at2759"/>
<dbReference type="EMBL" id="ATCN01000599">
    <property type="protein sequence ID" value="EPR78707.1"/>
    <property type="molecule type" value="Genomic_DNA"/>
</dbReference>
<sequence length="143" mass="16501">MSELLPYFISSIPKDNIESTLKDIGKEIGLKLLEIYQIENIHASISEALINITSNLLPKIYECRRSVEKSTEAENIYIIKEKNNIFFKNEIKEKFKCLDGIIAGIIEIALDAANYKCNVNSYIFENNYLYVIEQKDNNDKTIK</sequence>
<comment type="similarity">
    <text evidence="1">Belongs to the TRAPP small subunits family. BET3 subfamily.</text>
</comment>
<dbReference type="InterPro" id="IPR007194">
    <property type="entry name" value="TRAPP_component"/>
</dbReference>
<comment type="caution">
    <text evidence="2">The sequence shown here is derived from an EMBL/GenBank/DDBJ whole genome shotgun (WGS) entry which is preliminary data.</text>
</comment>
<dbReference type="Proteomes" id="UP000014978">
    <property type="component" value="Unassembled WGS sequence"/>
</dbReference>
<keyword evidence="3" id="KW-1185">Reference proteome</keyword>
<dbReference type="Pfam" id="PF04051">
    <property type="entry name" value="TRAPP"/>
    <property type="match status" value="1"/>
</dbReference>